<organism evidence="2 3">
    <name type="scientific">Methylobacterium planeticum</name>
    <dbReference type="NCBI Taxonomy" id="2615211"/>
    <lineage>
        <taxon>Bacteria</taxon>
        <taxon>Pseudomonadati</taxon>
        <taxon>Pseudomonadota</taxon>
        <taxon>Alphaproteobacteria</taxon>
        <taxon>Hyphomicrobiales</taxon>
        <taxon>Methylobacteriaceae</taxon>
        <taxon>Methylobacterium</taxon>
    </lineage>
</organism>
<evidence type="ECO:0000313" key="3">
    <source>
        <dbReference type="Proteomes" id="UP000441523"/>
    </source>
</evidence>
<dbReference type="EMBL" id="VZZJ01000005">
    <property type="protein sequence ID" value="KAB1074428.1"/>
    <property type="molecule type" value="Genomic_DNA"/>
</dbReference>
<dbReference type="InterPro" id="IPR008807">
    <property type="entry name" value="ROS_MUCR"/>
</dbReference>
<sequence>MPDPAEATAVDLFGLTADVVAAYVSNNVVSAADLPALIRGVHAAMDAAANSNVLQAAAPVRPSAAQIRKSITPDHLVSFETGGRFKSLKRHLAKLGLSADAYRVKWGLPADYPLVAPAYSARRSELARQMGLGKGRGGAARGDEP</sequence>
<comment type="caution">
    <text evidence="2">The sequence shown here is derived from an EMBL/GenBank/DDBJ whole genome shotgun (WGS) entry which is preliminary data.</text>
</comment>
<reference evidence="2 3" key="1">
    <citation type="submission" date="2019-09" db="EMBL/GenBank/DDBJ databases">
        <title>YIM 132548 draft genome.</title>
        <authorList>
            <person name="Jiang L."/>
        </authorList>
    </citation>
    <scope>NUCLEOTIDE SEQUENCE [LARGE SCALE GENOMIC DNA]</scope>
    <source>
        <strain evidence="2 3">YIM 132548</strain>
    </source>
</reference>
<gene>
    <name evidence="2" type="ORF">F6X51_08685</name>
</gene>
<proteinExistence type="inferred from homology"/>
<dbReference type="Gene3D" id="1.10.10.1550">
    <property type="entry name" value="ROS/MUCR transcriptional regulator protein"/>
    <property type="match status" value="1"/>
</dbReference>
<dbReference type="GO" id="GO:0003677">
    <property type="term" value="F:DNA binding"/>
    <property type="evidence" value="ECO:0007669"/>
    <property type="project" value="InterPro"/>
</dbReference>
<dbReference type="AlphaFoldDB" id="A0A6N6MUM4"/>
<dbReference type="InterPro" id="IPR041920">
    <property type="entry name" value="ROS/MUCR_sf"/>
</dbReference>
<protein>
    <submittedName>
        <fullName evidence="2">Transcriptional regulator</fullName>
    </submittedName>
</protein>
<comment type="similarity">
    <text evidence="1">Belongs to the ros/MucR family.</text>
</comment>
<keyword evidence="3" id="KW-1185">Reference proteome</keyword>
<name>A0A6N6MUM4_9HYPH</name>
<dbReference type="GO" id="GO:0008270">
    <property type="term" value="F:zinc ion binding"/>
    <property type="evidence" value="ECO:0007669"/>
    <property type="project" value="InterPro"/>
</dbReference>
<dbReference type="RefSeq" id="WP_150962823.1">
    <property type="nucleotide sequence ID" value="NZ_VZZJ01000005.1"/>
</dbReference>
<evidence type="ECO:0000256" key="1">
    <source>
        <dbReference type="ARBA" id="ARBA00007031"/>
    </source>
</evidence>
<accession>A0A6N6MUM4</accession>
<dbReference type="GO" id="GO:0006355">
    <property type="term" value="P:regulation of DNA-templated transcription"/>
    <property type="evidence" value="ECO:0007669"/>
    <property type="project" value="InterPro"/>
</dbReference>
<dbReference type="Proteomes" id="UP000441523">
    <property type="component" value="Unassembled WGS sequence"/>
</dbReference>
<evidence type="ECO:0000313" key="2">
    <source>
        <dbReference type="EMBL" id="KAB1074428.1"/>
    </source>
</evidence>
<dbReference type="Pfam" id="PF05443">
    <property type="entry name" value="ROS_MUCR"/>
    <property type="match status" value="1"/>
</dbReference>